<name>H5TN89_GORO1</name>
<evidence type="ECO:0000313" key="5">
    <source>
        <dbReference type="Proteomes" id="UP000005038"/>
    </source>
</evidence>
<gene>
    <name evidence="4" type="primary">mceF</name>
    <name evidence="4" type="ORF">GOOTI_130_00400</name>
</gene>
<evidence type="ECO:0000256" key="2">
    <source>
        <dbReference type="SAM" id="Phobius"/>
    </source>
</evidence>
<dbReference type="OrthoDB" id="4741753at2"/>
<dbReference type="GO" id="GO:0005576">
    <property type="term" value="C:extracellular region"/>
    <property type="evidence" value="ECO:0007669"/>
    <property type="project" value="TreeGrafter"/>
</dbReference>
<keyword evidence="5" id="KW-1185">Reference proteome</keyword>
<keyword evidence="2" id="KW-1133">Transmembrane helix</keyword>
<keyword evidence="2" id="KW-0812">Transmembrane</keyword>
<sequence>MRPLVRFQLAVLLVVAVVAVSIMTFSYIQVQSVVGVGKMTVTALLPNGGGLYERSNVTYRGVTIGLVKSIGLDGDRVSARMEIDDDVEIPRDGLKVNVHSMSAIGEQFLDLVPTRDSGPLVSDGTVLPESNATIPAQIGPVLDQANALLASIPQDRLRTALDGAFRAFVGTRDDLVKLVSSARRIVDAANQNSDETVDLVTRLGPFLRPQGQSREAIQQWTKGLSDFVVELEKSDGHVRSIIDRSPAALSQAQKLFDDLAPTMPILLRDLVSLGQVAVTYNAGIEQMLVLTPPLVAAVRTMVNRGLSDQAVTAQFHTMAVPLCTTGYLPADQRRDPGDTSYAPLPASMYCAVPQNSPVVVRGARNLPCMEVPGKRAPTPEACRDPRPYQPKGEMPSSIDGSGRPDRQGLAGAIPQPAYEPSSGNYVAPDANVYQYKTIKGGSGWQSLLNTPQG</sequence>
<dbReference type="AlphaFoldDB" id="H5TN89"/>
<evidence type="ECO:0000313" key="4">
    <source>
        <dbReference type="EMBL" id="GAB34947.1"/>
    </source>
</evidence>
<dbReference type="Proteomes" id="UP000005038">
    <property type="component" value="Unassembled WGS sequence"/>
</dbReference>
<dbReference type="STRING" id="1108044.GOOTI_130_00400"/>
<dbReference type="InterPro" id="IPR005693">
    <property type="entry name" value="Mce"/>
</dbReference>
<organism evidence="4 5">
    <name type="scientific">Gordonia otitidis (strain DSM 44809 / CCUG 52243 / JCM 12355 / NBRC 100426 / IFM 10032)</name>
    <dbReference type="NCBI Taxonomy" id="1108044"/>
    <lineage>
        <taxon>Bacteria</taxon>
        <taxon>Bacillati</taxon>
        <taxon>Actinomycetota</taxon>
        <taxon>Actinomycetes</taxon>
        <taxon>Mycobacteriales</taxon>
        <taxon>Gordoniaceae</taxon>
        <taxon>Gordonia</taxon>
    </lineage>
</organism>
<keyword evidence="2" id="KW-0472">Membrane</keyword>
<dbReference type="InterPro" id="IPR052336">
    <property type="entry name" value="MlaD_Phospholipid_Transporter"/>
</dbReference>
<protein>
    <submittedName>
        <fullName evidence="4">Mce family protein</fullName>
    </submittedName>
</protein>
<dbReference type="EMBL" id="BAFB01000130">
    <property type="protein sequence ID" value="GAB34947.1"/>
    <property type="molecule type" value="Genomic_DNA"/>
</dbReference>
<dbReference type="RefSeq" id="WP_007239175.1">
    <property type="nucleotide sequence ID" value="NZ_BAFB01000130.1"/>
</dbReference>
<evidence type="ECO:0000256" key="1">
    <source>
        <dbReference type="SAM" id="MobiDB-lite"/>
    </source>
</evidence>
<accession>H5TN89</accession>
<dbReference type="NCBIfam" id="TIGR00996">
    <property type="entry name" value="Mtu_fam_mce"/>
    <property type="match status" value="1"/>
</dbReference>
<reference evidence="4" key="1">
    <citation type="submission" date="2012-02" db="EMBL/GenBank/DDBJ databases">
        <title>Whole genome shotgun sequence of Gordonia otitidis NBRC 100426.</title>
        <authorList>
            <person name="Yoshida I."/>
            <person name="Hosoyama A."/>
            <person name="Tsuchikane K."/>
            <person name="Katsumata H."/>
            <person name="Yamazaki S."/>
            <person name="Fujita N."/>
        </authorList>
    </citation>
    <scope>NUCLEOTIDE SEQUENCE [LARGE SCALE GENOMIC DNA]</scope>
    <source>
        <strain evidence="4">NBRC 100426</strain>
    </source>
</reference>
<feature type="domain" description="Mce/MlaD" evidence="3">
    <location>
        <begin position="39"/>
        <end position="113"/>
    </location>
</feature>
<dbReference type="InterPro" id="IPR003399">
    <property type="entry name" value="Mce/MlaD"/>
</dbReference>
<feature type="region of interest" description="Disordered" evidence="1">
    <location>
        <begin position="374"/>
        <end position="425"/>
    </location>
</feature>
<dbReference type="Pfam" id="PF02470">
    <property type="entry name" value="MlaD"/>
    <property type="match status" value="1"/>
</dbReference>
<proteinExistence type="predicted"/>
<comment type="caution">
    <text evidence="4">The sequence shown here is derived from an EMBL/GenBank/DDBJ whole genome shotgun (WGS) entry which is preliminary data.</text>
</comment>
<evidence type="ECO:0000259" key="3">
    <source>
        <dbReference type="Pfam" id="PF02470"/>
    </source>
</evidence>
<dbReference type="PANTHER" id="PTHR33371:SF16">
    <property type="entry name" value="MCE-FAMILY PROTEIN MCE3F"/>
    <property type="match status" value="1"/>
</dbReference>
<feature type="transmembrane region" description="Helical" evidence="2">
    <location>
        <begin position="7"/>
        <end position="28"/>
    </location>
</feature>
<dbReference type="PANTHER" id="PTHR33371">
    <property type="entry name" value="INTERMEMBRANE PHOSPHOLIPID TRANSPORT SYSTEM BINDING PROTEIN MLAD-RELATED"/>
    <property type="match status" value="1"/>
</dbReference>